<dbReference type="GO" id="GO:0005524">
    <property type="term" value="F:ATP binding"/>
    <property type="evidence" value="ECO:0007669"/>
    <property type="project" value="UniProtKB-KW"/>
</dbReference>
<dbReference type="Pfam" id="PF07714">
    <property type="entry name" value="PK_Tyr_Ser-Thr"/>
    <property type="match status" value="1"/>
</dbReference>
<dbReference type="AlphaFoldDB" id="A0AAV9AWZ4"/>
<feature type="chain" id="PRO_5043776424" evidence="13">
    <location>
        <begin position="24"/>
        <end position="830"/>
    </location>
</feature>
<dbReference type="Pfam" id="PF08263">
    <property type="entry name" value="LRRNT_2"/>
    <property type="match status" value="1"/>
</dbReference>
<dbReference type="InterPro" id="IPR032675">
    <property type="entry name" value="LRR_dom_sf"/>
</dbReference>
<dbReference type="PROSITE" id="PS50011">
    <property type="entry name" value="PROTEIN_KINASE_DOM"/>
    <property type="match status" value="1"/>
</dbReference>
<feature type="signal peptide" evidence="13">
    <location>
        <begin position="1"/>
        <end position="23"/>
    </location>
</feature>
<dbReference type="InterPro" id="IPR013210">
    <property type="entry name" value="LRR_N_plant-typ"/>
</dbReference>
<dbReference type="Proteomes" id="UP001179952">
    <property type="component" value="Unassembled WGS sequence"/>
</dbReference>
<name>A0AAV9AWZ4_ACOGR</name>
<evidence type="ECO:0000256" key="2">
    <source>
        <dbReference type="ARBA" id="ARBA00022614"/>
    </source>
</evidence>
<evidence type="ECO:0000256" key="6">
    <source>
        <dbReference type="ARBA" id="ARBA00022840"/>
    </source>
</evidence>
<evidence type="ECO:0000313" key="16">
    <source>
        <dbReference type="Proteomes" id="UP001179952"/>
    </source>
</evidence>
<keyword evidence="7 12" id="KW-1133">Transmembrane helix</keyword>
<dbReference type="Pfam" id="PF00560">
    <property type="entry name" value="LRR_1"/>
    <property type="match status" value="2"/>
</dbReference>
<evidence type="ECO:0000256" key="12">
    <source>
        <dbReference type="SAM" id="Phobius"/>
    </source>
</evidence>
<dbReference type="PANTHER" id="PTHR48056:SF81">
    <property type="entry name" value="RECEPTOR PROTEIN-TYROSINE KINASE CEPR1"/>
    <property type="match status" value="1"/>
</dbReference>
<evidence type="ECO:0000313" key="15">
    <source>
        <dbReference type="EMBL" id="KAK1268698.1"/>
    </source>
</evidence>
<keyword evidence="4" id="KW-0677">Repeat</keyword>
<dbReference type="Pfam" id="PF13855">
    <property type="entry name" value="LRR_8"/>
    <property type="match status" value="1"/>
</dbReference>
<dbReference type="Gene3D" id="3.80.10.10">
    <property type="entry name" value="Ribonuclease Inhibitor"/>
    <property type="match status" value="2"/>
</dbReference>
<dbReference type="InterPro" id="IPR001611">
    <property type="entry name" value="Leu-rich_rpt"/>
</dbReference>
<keyword evidence="2" id="KW-0433">Leucine-rich repeat</keyword>
<accession>A0AAV9AWZ4</accession>
<organism evidence="15 16">
    <name type="scientific">Acorus gramineus</name>
    <name type="common">Dwarf sweet flag</name>
    <dbReference type="NCBI Taxonomy" id="55184"/>
    <lineage>
        <taxon>Eukaryota</taxon>
        <taxon>Viridiplantae</taxon>
        <taxon>Streptophyta</taxon>
        <taxon>Embryophyta</taxon>
        <taxon>Tracheophyta</taxon>
        <taxon>Spermatophyta</taxon>
        <taxon>Magnoliopsida</taxon>
        <taxon>Liliopsida</taxon>
        <taxon>Acoraceae</taxon>
        <taxon>Acorus</taxon>
    </lineage>
</organism>
<dbReference type="GO" id="GO:0004672">
    <property type="term" value="F:protein kinase activity"/>
    <property type="evidence" value="ECO:0007669"/>
    <property type="project" value="InterPro"/>
</dbReference>
<dbReference type="SUPFAM" id="SSF52058">
    <property type="entry name" value="L domain-like"/>
    <property type="match status" value="1"/>
</dbReference>
<dbReference type="InterPro" id="IPR000719">
    <property type="entry name" value="Prot_kinase_dom"/>
</dbReference>
<proteinExistence type="predicted"/>
<comment type="caution">
    <text evidence="15">The sequence shown here is derived from an EMBL/GenBank/DDBJ whole genome shotgun (WGS) entry which is preliminary data.</text>
</comment>
<dbReference type="Gene3D" id="3.30.200.20">
    <property type="entry name" value="Phosphorylase Kinase, domain 1"/>
    <property type="match status" value="1"/>
</dbReference>
<dbReference type="SUPFAM" id="SSF56112">
    <property type="entry name" value="Protein kinase-like (PK-like)"/>
    <property type="match status" value="1"/>
</dbReference>
<evidence type="ECO:0000256" key="11">
    <source>
        <dbReference type="SAM" id="MobiDB-lite"/>
    </source>
</evidence>
<evidence type="ECO:0000256" key="10">
    <source>
        <dbReference type="ARBA" id="ARBA00023180"/>
    </source>
</evidence>
<dbReference type="Gene3D" id="1.10.510.10">
    <property type="entry name" value="Transferase(Phosphotransferase) domain 1"/>
    <property type="match status" value="1"/>
</dbReference>
<dbReference type="FunFam" id="3.80.10.10:FF:000383">
    <property type="entry name" value="Leucine-rich repeat receptor protein kinase EMS1"/>
    <property type="match status" value="1"/>
</dbReference>
<dbReference type="InterPro" id="IPR011009">
    <property type="entry name" value="Kinase-like_dom_sf"/>
</dbReference>
<reference evidence="15" key="2">
    <citation type="submission" date="2023-06" db="EMBL/GenBank/DDBJ databases">
        <authorList>
            <person name="Ma L."/>
            <person name="Liu K.-W."/>
            <person name="Li Z."/>
            <person name="Hsiao Y.-Y."/>
            <person name="Qi Y."/>
            <person name="Fu T."/>
            <person name="Tang G."/>
            <person name="Zhang D."/>
            <person name="Sun W.-H."/>
            <person name="Liu D.-K."/>
            <person name="Li Y."/>
            <person name="Chen G.-Z."/>
            <person name="Liu X.-D."/>
            <person name="Liao X.-Y."/>
            <person name="Jiang Y.-T."/>
            <person name="Yu X."/>
            <person name="Hao Y."/>
            <person name="Huang J."/>
            <person name="Zhao X.-W."/>
            <person name="Ke S."/>
            <person name="Chen Y.-Y."/>
            <person name="Wu W.-L."/>
            <person name="Hsu J.-L."/>
            <person name="Lin Y.-F."/>
            <person name="Huang M.-D."/>
            <person name="Li C.-Y."/>
            <person name="Huang L."/>
            <person name="Wang Z.-W."/>
            <person name="Zhao X."/>
            <person name="Zhong W.-Y."/>
            <person name="Peng D.-H."/>
            <person name="Ahmad S."/>
            <person name="Lan S."/>
            <person name="Zhang J.-S."/>
            <person name="Tsai W.-C."/>
            <person name="Van De Peer Y."/>
            <person name="Liu Z.-J."/>
        </authorList>
    </citation>
    <scope>NUCLEOTIDE SEQUENCE</scope>
    <source>
        <strain evidence="15">SCP</strain>
        <tissue evidence="15">Leaves</tissue>
    </source>
</reference>
<gene>
    <name evidence="15" type="ORF">QJS04_geneDACA005371</name>
</gene>
<keyword evidence="10" id="KW-0325">Glycoprotein</keyword>
<evidence type="ECO:0000256" key="7">
    <source>
        <dbReference type="ARBA" id="ARBA00022989"/>
    </source>
</evidence>
<evidence type="ECO:0000259" key="14">
    <source>
        <dbReference type="PROSITE" id="PS50011"/>
    </source>
</evidence>
<dbReference type="GO" id="GO:0016020">
    <property type="term" value="C:membrane"/>
    <property type="evidence" value="ECO:0007669"/>
    <property type="project" value="UniProtKB-SubCell"/>
</dbReference>
<feature type="compositionally biased region" description="Polar residues" evidence="11">
    <location>
        <begin position="776"/>
        <end position="808"/>
    </location>
</feature>
<dbReference type="FunFam" id="3.30.200.20:FF:000433">
    <property type="entry name" value="Predicted protein"/>
    <property type="match status" value="1"/>
</dbReference>
<dbReference type="EMBL" id="JAUJYN010000006">
    <property type="protein sequence ID" value="KAK1268698.1"/>
    <property type="molecule type" value="Genomic_DNA"/>
</dbReference>
<keyword evidence="15" id="KW-0808">Transferase</keyword>
<keyword evidence="5" id="KW-0547">Nucleotide-binding</keyword>
<feature type="transmembrane region" description="Helical" evidence="12">
    <location>
        <begin position="375"/>
        <end position="400"/>
    </location>
</feature>
<evidence type="ECO:0000256" key="4">
    <source>
        <dbReference type="ARBA" id="ARBA00022737"/>
    </source>
</evidence>
<protein>
    <submittedName>
        <fullName evidence="15">LRR receptor-like serine/threonine-protein kinase</fullName>
    </submittedName>
</protein>
<feature type="region of interest" description="Disordered" evidence="11">
    <location>
        <begin position="776"/>
        <end position="830"/>
    </location>
</feature>
<keyword evidence="9 15" id="KW-0675">Receptor</keyword>
<keyword evidence="6" id="KW-0067">ATP-binding</keyword>
<evidence type="ECO:0000256" key="5">
    <source>
        <dbReference type="ARBA" id="ARBA00022741"/>
    </source>
</evidence>
<dbReference type="InterPro" id="IPR001245">
    <property type="entry name" value="Ser-Thr/Tyr_kinase_cat_dom"/>
</dbReference>
<evidence type="ECO:0000256" key="1">
    <source>
        <dbReference type="ARBA" id="ARBA00004370"/>
    </source>
</evidence>
<dbReference type="InterPro" id="IPR050647">
    <property type="entry name" value="Plant_LRR-RLKs"/>
</dbReference>
<keyword evidence="8 12" id="KW-0472">Membrane</keyword>
<keyword evidence="13" id="KW-0732">Signal</keyword>
<evidence type="ECO:0000256" key="13">
    <source>
        <dbReference type="SAM" id="SignalP"/>
    </source>
</evidence>
<keyword evidence="16" id="KW-1185">Reference proteome</keyword>
<dbReference type="GO" id="GO:0033612">
    <property type="term" value="F:receptor serine/threonine kinase binding"/>
    <property type="evidence" value="ECO:0007669"/>
    <property type="project" value="TreeGrafter"/>
</dbReference>
<dbReference type="PRINTS" id="PR00019">
    <property type="entry name" value="LEURICHRPT"/>
</dbReference>
<feature type="domain" description="Protein kinase" evidence="14">
    <location>
        <begin position="453"/>
        <end position="739"/>
    </location>
</feature>
<keyword evidence="15" id="KW-0418">Kinase</keyword>
<sequence>MPVRSLLLLFVALIFTTPSFVQSQQQQRLSSSVELLALYSLRASLGLRSRDWPRKTDPCSSWRGVSCISGRVASINFSSLRRTRLGKLRPRFAVAGLVNLTRLSSFDSSGFALPGPVPPWLGPTLPALSRLVLRRSSVAGSVPSSLSAAANLTVLDLSGNSLNGSVPPRLGRLASLSVLDLSDNSLSGPFPPEVARLGRVSVLNLSLNVLSGPLPDDLGRSGALTVVDLANNSFSGGIPSPVWSLPGLRVLDVSFNNLTGKLPMLVPNSATNLSSKDAILNVAHNQFYGSVTSDLGTVFERFGSVDLSGNYFEGDAPVAANVSVGGNCLRNALNQRSLQDCSAFYTSKGLSFNGFSQPNATHSSDSGGGHHHRRLAFILGGVLGGIGFILLVALVLAFILRRHGRSDEGQRDVRGSVAQSGSGPSPPGRVVMNLSAVGEAFTYDQLLRATEEFCESNLIKHGHSGDLFRGVLEGGVVVVIKRIDVQVVSKRDTYLAELDLFGRASHVRLVPFLGHCLDGENEKFLVYKYMPNGDLSNALFRKTSGEEEGLQSLDWITRLKIATGVAEALCYLHHECNPPLVHRDIQASSILLDDKFEVRLGSLSGACAQEGENHQNVITRFLRFSQTPEPSVSGAPSNSCAYDVYCLGKVLLELVTGKLGISASNDTDTNEWLDHVLPCINIYEKDLVTKILDPSLIVDEDLLEEVWAMAIVAKSCLNPRPSKRPLMKYIFKALENPLKVVREENSGSGRLRTTSSRGSWNAALFGSWRHSSSDIVSASAPTREGSSSKQVAKSDSQGSGQGAEMSSNSHKRPSKEVFPEPASVLRDVED</sequence>
<dbReference type="FunFam" id="1.10.510.10:FF:000448">
    <property type="entry name" value="Putative LRR receptor-like serine/threonine-protein kinase"/>
    <property type="match status" value="1"/>
</dbReference>
<evidence type="ECO:0000256" key="3">
    <source>
        <dbReference type="ARBA" id="ARBA00022692"/>
    </source>
</evidence>
<comment type="subcellular location">
    <subcellularLocation>
        <location evidence="1">Membrane</location>
    </subcellularLocation>
</comment>
<keyword evidence="3 12" id="KW-0812">Transmembrane</keyword>
<evidence type="ECO:0000256" key="8">
    <source>
        <dbReference type="ARBA" id="ARBA00023136"/>
    </source>
</evidence>
<reference evidence="15" key="1">
    <citation type="journal article" date="2023" name="Nat. Commun.">
        <title>Diploid and tetraploid genomes of Acorus and the evolution of monocots.</title>
        <authorList>
            <person name="Ma L."/>
            <person name="Liu K.W."/>
            <person name="Li Z."/>
            <person name="Hsiao Y.Y."/>
            <person name="Qi Y."/>
            <person name="Fu T."/>
            <person name="Tang G.D."/>
            <person name="Zhang D."/>
            <person name="Sun W.H."/>
            <person name="Liu D.K."/>
            <person name="Li Y."/>
            <person name="Chen G.Z."/>
            <person name="Liu X.D."/>
            <person name="Liao X.Y."/>
            <person name="Jiang Y.T."/>
            <person name="Yu X."/>
            <person name="Hao Y."/>
            <person name="Huang J."/>
            <person name="Zhao X.W."/>
            <person name="Ke S."/>
            <person name="Chen Y.Y."/>
            <person name="Wu W.L."/>
            <person name="Hsu J.L."/>
            <person name="Lin Y.F."/>
            <person name="Huang M.D."/>
            <person name="Li C.Y."/>
            <person name="Huang L."/>
            <person name="Wang Z.W."/>
            <person name="Zhao X."/>
            <person name="Zhong W.Y."/>
            <person name="Peng D.H."/>
            <person name="Ahmad S."/>
            <person name="Lan S."/>
            <person name="Zhang J.S."/>
            <person name="Tsai W.C."/>
            <person name="Van de Peer Y."/>
            <person name="Liu Z.J."/>
        </authorList>
    </citation>
    <scope>NUCLEOTIDE SEQUENCE</scope>
    <source>
        <strain evidence="15">SCP</strain>
    </source>
</reference>
<evidence type="ECO:0000256" key="9">
    <source>
        <dbReference type="ARBA" id="ARBA00023170"/>
    </source>
</evidence>
<dbReference type="PANTHER" id="PTHR48056">
    <property type="entry name" value="LRR RECEPTOR-LIKE SERINE/THREONINE-PROTEIN KINASE-RELATED"/>
    <property type="match status" value="1"/>
</dbReference>